<evidence type="ECO:0000313" key="4">
    <source>
        <dbReference type="Proteomes" id="UP001443914"/>
    </source>
</evidence>
<dbReference type="InterPro" id="IPR025520">
    <property type="entry name" value="DUF4408"/>
</dbReference>
<evidence type="ECO:0000313" key="3">
    <source>
        <dbReference type="EMBL" id="KAK9714751.1"/>
    </source>
</evidence>
<name>A0AAW1K545_SAPOF</name>
<keyword evidence="4" id="KW-1185">Reference proteome</keyword>
<evidence type="ECO:0000256" key="1">
    <source>
        <dbReference type="SAM" id="Phobius"/>
    </source>
</evidence>
<feature type="domain" description="DUF4408" evidence="2">
    <location>
        <begin position="40"/>
        <end position="72"/>
    </location>
</feature>
<proteinExistence type="predicted"/>
<dbReference type="EMBL" id="JBDFQZ010000006">
    <property type="protein sequence ID" value="KAK9714751.1"/>
    <property type="molecule type" value="Genomic_DNA"/>
</dbReference>
<protein>
    <recommendedName>
        <fullName evidence="2">DUF4408 domain-containing protein</fullName>
    </recommendedName>
</protein>
<dbReference type="AlphaFoldDB" id="A0AAW1K545"/>
<accession>A0AAW1K545</accession>
<keyword evidence="1" id="KW-0812">Transmembrane</keyword>
<gene>
    <name evidence="3" type="ORF">RND81_06G117200</name>
</gene>
<keyword evidence="1" id="KW-0472">Membrane</keyword>
<dbReference type="Pfam" id="PF14364">
    <property type="entry name" value="DUF4408"/>
    <property type="match status" value="1"/>
</dbReference>
<reference evidence="3" key="1">
    <citation type="submission" date="2024-03" db="EMBL/GenBank/DDBJ databases">
        <title>WGS assembly of Saponaria officinalis var. Norfolk2.</title>
        <authorList>
            <person name="Jenkins J."/>
            <person name="Shu S."/>
            <person name="Grimwood J."/>
            <person name="Barry K."/>
            <person name="Goodstein D."/>
            <person name="Schmutz J."/>
            <person name="Leebens-Mack J."/>
            <person name="Osbourn A."/>
        </authorList>
    </citation>
    <scope>NUCLEOTIDE SEQUENCE [LARGE SCALE GENOMIC DNA]</scope>
    <source>
        <strain evidence="3">JIC</strain>
    </source>
</reference>
<dbReference type="Pfam" id="PF05553">
    <property type="entry name" value="DUF761"/>
    <property type="match status" value="1"/>
</dbReference>
<evidence type="ECO:0000259" key="2">
    <source>
        <dbReference type="Pfam" id="PF14364"/>
    </source>
</evidence>
<comment type="caution">
    <text evidence="3">The sequence shown here is derived from an EMBL/GenBank/DDBJ whole genome shotgun (WGS) entry which is preliminary data.</text>
</comment>
<dbReference type="PANTHER" id="PTHR33098">
    <property type="entry name" value="COTTON FIBER (DUF761)"/>
    <property type="match status" value="1"/>
</dbReference>
<dbReference type="Proteomes" id="UP001443914">
    <property type="component" value="Unassembled WGS sequence"/>
</dbReference>
<sequence length="311" mass="34991">MITIKNSFIMSIKIILISTAILLLSTTLPRLLAAASSELPAILTAVKSWLRPPYLYFIINGIIITIVASSRLHHAHHHAPLPESEAHAPAVQNVILVRDVGVVEVEEVKEVVTSLVRKTFFEDEVVATVEEGAEFGWGPPPDVPRPLLVRQEAVAGFFSERPPAASRFGHHRRPAKTRLAEGGKALRRVSKPKKHDTLESTWKAITEGRHIPLTRHLKKSDTWENPDRQINLLDDSSPITEVKKSQTFTDRTNHTTPPVPASTVKLKKEPSLGQDELNRRVEAFINKFNEDMKLQRQQSMQQFMEMINRAT</sequence>
<dbReference type="PANTHER" id="PTHR33098:SF75">
    <property type="entry name" value="DUF4408 DOMAIN PROTEIN"/>
    <property type="match status" value="1"/>
</dbReference>
<feature type="transmembrane region" description="Helical" evidence="1">
    <location>
        <begin position="54"/>
        <end position="72"/>
    </location>
</feature>
<organism evidence="3 4">
    <name type="scientific">Saponaria officinalis</name>
    <name type="common">Common soapwort</name>
    <name type="synonym">Lychnis saponaria</name>
    <dbReference type="NCBI Taxonomy" id="3572"/>
    <lineage>
        <taxon>Eukaryota</taxon>
        <taxon>Viridiplantae</taxon>
        <taxon>Streptophyta</taxon>
        <taxon>Embryophyta</taxon>
        <taxon>Tracheophyta</taxon>
        <taxon>Spermatophyta</taxon>
        <taxon>Magnoliopsida</taxon>
        <taxon>eudicotyledons</taxon>
        <taxon>Gunneridae</taxon>
        <taxon>Pentapetalae</taxon>
        <taxon>Caryophyllales</taxon>
        <taxon>Caryophyllaceae</taxon>
        <taxon>Caryophylleae</taxon>
        <taxon>Saponaria</taxon>
    </lineage>
</organism>
<dbReference type="InterPro" id="IPR008480">
    <property type="entry name" value="DUF761_pln"/>
</dbReference>
<keyword evidence="1" id="KW-1133">Transmembrane helix</keyword>